<accession>A0A915CRH5</accession>
<dbReference type="Proteomes" id="UP000887574">
    <property type="component" value="Unplaced"/>
</dbReference>
<dbReference type="WBParaSite" id="jg11835">
    <property type="protein sequence ID" value="jg11835"/>
    <property type="gene ID" value="jg11835"/>
</dbReference>
<keyword evidence="1" id="KW-1185">Reference proteome</keyword>
<dbReference type="AlphaFoldDB" id="A0A915CRH5"/>
<organism evidence="1 2">
    <name type="scientific">Ditylenchus dipsaci</name>
    <dbReference type="NCBI Taxonomy" id="166011"/>
    <lineage>
        <taxon>Eukaryota</taxon>
        <taxon>Metazoa</taxon>
        <taxon>Ecdysozoa</taxon>
        <taxon>Nematoda</taxon>
        <taxon>Chromadorea</taxon>
        <taxon>Rhabditida</taxon>
        <taxon>Tylenchina</taxon>
        <taxon>Tylenchomorpha</taxon>
        <taxon>Sphaerularioidea</taxon>
        <taxon>Anguinidae</taxon>
        <taxon>Anguininae</taxon>
        <taxon>Ditylenchus</taxon>
    </lineage>
</organism>
<sequence>MGSKSFVLPSETMQKIVAHFSLIDCKDLVLTSKILSSHSLIRLKKYKKLEMKRRKKQKRVDAFEKIKRKSVREDGEEVLEKVRGRIRRKDVGEYGKGGLEEIENEINGIKKIKKKFLETS</sequence>
<protein>
    <submittedName>
        <fullName evidence="2">F-box domain-containing protein</fullName>
    </submittedName>
</protein>
<evidence type="ECO:0000313" key="2">
    <source>
        <dbReference type="WBParaSite" id="jg11835"/>
    </source>
</evidence>
<reference evidence="2" key="1">
    <citation type="submission" date="2022-11" db="UniProtKB">
        <authorList>
            <consortium name="WormBaseParasite"/>
        </authorList>
    </citation>
    <scope>IDENTIFICATION</scope>
</reference>
<proteinExistence type="predicted"/>
<evidence type="ECO:0000313" key="1">
    <source>
        <dbReference type="Proteomes" id="UP000887574"/>
    </source>
</evidence>
<name>A0A915CRH5_9BILA</name>